<accession>A0ABP2NL53</accession>
<dbReference type="RefSeq" id="WP_008538266.1">
    <property type="nucleotide sequence ID" value="NZ_JH601090.1"/>
</dbReference>
<dbReference type="EMBL" id="ADMB01000047">
    <property type="protein sequence ID" value="EHR37682.1"/>
    <property type="molecule type" value="Genomic_DNA"/>
</dbReference>
<comment type="caution">
    <text evidence="1">The sequence shown here is derived from an EMBL/GenBank/DDBJ whole genome shotgun (WGS) entry which is preliminary data.</text>
</comment>
<dbReference type="Proteomes" id="UP000005963">
    <property type="component" value="Unassembled WGS sequence"/>
</dbReference>
<sequence>MNTYYEVEEYIFPIKTKEEAMKIAKRISSMRKKVIRILEISNGIVKEIKL</sequence>
<protein>
    <submittedName>
        <fullName evidence="1">Uncharacterized protein</fullName>
    </submittedName>
</protein>
<proteinExistence type="predicted"/>
<gene>
    <name evidence="1" type="ORF">HMPREF9454_00986</name>
</gene>
<evidence type="ECO:0000313" key="1">
    <source>
        <dbReference type="EMBL" id="EHR37682.1"/>
    </source>
</evidence>
<name>A0ABP2NL53_9FIRM</name>
<keyword evidence="2" id="KW-1185">Reference proteome</keyword>
<reference evidence="1 2" key="1">
    <citation type="submission" date="2012-01" db="EMBL/GenBank/DDBJ databases">
        <title>The Genome Sequence of Megamonas funiformis YIT 11815.</title>
        <authorList>
            <consortium name="The Broad Institute Genome Sequencing Platform"/>
            <person name="Earl A."/>
            <person name="Ward D."/>
            <person name="Feldgarden M."/>
            <person name="Gevers D."/>
            <person name="Morotomi M."/>
            <person name="Young S.K."/>
            <person name="Zeng Q."/>
            <person name="Gargeya S."/>
            <person name="Fitzgerald M."/>
            <person name="Haas B."/>
            <person name="Abouelleil A."/>
            <person name="Alvarado L."/>
            <person name="Arachchi H.M."/>
            <person name="Berlin A."/>
            <person name="Chapman S.B."/>
            <person name="Gearin G."/>
            <person name="Goldberg J."/>
            <person name="Griggs A."/>
            <person name="Gujja S."/>
            <person name="Hansen M."/>
            <person name="Heiman D."/>
            <person name="Howarth C."/>
            <person name="Larimer J."/>
            <person name="Lui A."/>
            <person name="MacDonald P.J.P."/>
            <person name="McCowen C."/>
            <person name="Montmayeur A."/>
            <person name="Murphy C."/>
            <person name="Neiman D."/>
            <person name="Pearson M."/>
            <person name="Priest M."/>
            <person name="Roberts A."/>
            <person name="Saif S."/>
            <person name="Shea T."/>
            <person name="Sisk P."/>
            <person name="Stolte C."/>
            <person name="Sykes S."/>
            <person name="Wortman J."/>
            <person name="Nusbaum C."/>
            <person name="Birren B."/>
        </authorList>
    </citation>
    <scope>NUCLEOTIDE SEQUENCE [LARGE SCALE GENOMIC DNA]</scope>
    <source>
        <strain evidence="1 2">YIT 11815</strain>
    </source>
</reference>
<dbReference type="GeneID" id="62778309"/>
<organism evidence="1 2">
    <name type="scientific">Megamonas funiformis YIT 11815</name>
    <dbReference type="NCBI Taxonomy" id="742816"/>
    <lineage>
        <taxon>Bacteria</taxon>
        <taxon>Bacillati</taxon>
        <taxon>Bacillota</taxon>
        <taxon>Negativicutes</taxon>
        <taxon>Selenomonadales</taxon>
        <taxon>Selenomonadaceae</taxon>
        <taxon>Megamonas</taxon>
    </lineage>
</organism>
<evidence type="ECO:0000313" key="2">
    <source>
        <dbReference type="Proteomes" id="UP000005963"/>
    </source>
</evidence>